<dbReference type="EMBL" id="JAWCTQ010000016">
    <property type="protein sequence ID" value="MDT9683398.1"/>
    <property type="molecule type" value="Genomic_DNA"/>
</dbReference>
<dbReference type="Proteomes" id="UP001250181">
    <property type="component" value="Unassembled WGS sequence"/>
</dbReference>
<gene>
    <name evidence="1" type="ORF">RND61_15220</name>
</gene>
<organism evidence="1 2">
    <name type="scientific">Streptomyces tamarix</name>
    <dbReference type="NCBI Taxonomy" id="3078565"/>
    <lineage>
        <taxon>Bacteria</taxon>
        <taxon>Bacillati</taxon>
        <taxon>Actinomycetota</taxon>
        <taxon>Actinomycetes</taxon>
        <taxon>Kitasatosporales</taxon>
        <taxon>Streptomycetaceae</taxon>
        <taxon>Streptomyces</taxon>
    </lineage>
</organism>
<sequence>MAIITTAGHVDNALRFFNQSSNMWVGLGKSDSSWSNENVPDPEDTSTIKFTGLLGMRKATDISLALKVPTGTTGSDIVTYGGETWQLVSSSDAQTKGANYVYVSTTIGKDELTSGTYRQVGLFLNPTFKSGVTAVAVTGDNVVSQGTLEMYENRTPLNKTNADVIERFILKF</sequence>
<reference evidence="1 2" key="1">
    <citation type="submission" date="2023-09" db="EMBL/GenBank/DDBJ databases">
        <title>Streptomyces sp. nov.: A antagonism against Alternaria gaisen Producing Streptochlin, Isolated from Tamarix root soil.</title>
        <authorList>
            <person name="Chen Y."/>
        </authorList>
    </citation>
    <scope>NUCLEOTIDE SEQUENCE [LARGE SCALE GENOMIC DNA]</scope>
    <source>
        <strain evidence="1 2">TRM76323</strain>
    </source>
</reference>
<accession>A0ABU3QLR7</accession>
<dbReference type="RefSeq" id="WP_315878472.1">
    <property type="nucleotide sequence ID" value="NZ_JAWCTQ010000016.1"/>
</dbReference>
<dbReference type="Pfam" id="PF25691">
    <property type="entry name" value="BW3TFN"/>
    <property type="match status" value="1"/>
</dbReference>
<comment type="caution">
    <text evidence="1">The sequence shown here is derived from an EMBL/GenBank/DDBJ whole genome shotgun (WGS) entry which is preliminary data.</text>
</comment>
<protein>
    <submittedName>
        <fullName evidence="1">Uncharacterized protein</fullName>
    </submittedName>
</protein>
<proteinExistence type="predicted"/>
<evidence type="ECO:0000313" key="2">
    <source>
        <dbReference type="Proteomes" id="UP001250181"/>
    </source>
</evidence>
<name>A0ABU3QLR7_9ACTN</name>
<keyword evidence="2" id="KW-1185">Reference proteome</keyword>
<dbReference type="InterPro" id="IPR058040">
    <property type="entry name" value="BW3TFN"/>
</dbReference>
<evidence type="ECO:0000313" key="1">
    <source>
        <dbReference type="EMBL" id="MDT9683398.1"/>
    </source>
</evidence>